<evidence type="ECO:0000313" key="3">
    <source>
        <dbReference type="Proteomes" id="UP000655208"/>
    </source>
</evidence>
<accession>A0A917SQM2</accession>
<evidence type="ECO:0000313" key="2">
    <source>
        <dbReference type="EMBL" id="GGL91394.1"/>
    </source>
</evidence>
<reference evidence="2" key="2">
    <citation type="submission" date="2020-09" db="EMBL/GenBank/DDBJ databases">
        <authorList>
            <person name="Sun Q."/>
            <person name="Zhou Y."/>
        </authorList>
    </citation>
    <scope>NUCLEOTIDE SEQUENCE</scope>
    <source>
        <strain evidence="2">CGMCC 4.7308</strain>
    </source>
</reference>
<gene>
    <name evidence="2" type="ORF">GCM10011594_08950</name>
</gene>
<protein>
    <submittedName>
        <fullName evidence="2">Uncharacterized protein</fullName>
    </submittedName>
</protein>
<dbReference type="AlphaFoldDB" id="A0A917SQM2"/>
<sequence length="115" mass="12064">MVTSEASGTTALPMAVVAIRDDRVDPGAVVGAVAAAGDADIRIDTPAAVRSVGTPGWSRERQSAAHNLLKTRTGENACSDRVSPTRTRPAPGRGMAGSCDRIVRTHTCREHEPPY</sequence>
<dbReference type="EMBL" id="BMNA01000002">
    <property type="protein sequence ID" value="GGL91394.1"/>
    <property type="molecule type" value="Genomic_DNA"/>
</dbReference>
<dbReference type="Proteomes" id="UP000655208">
    <property type="component" value="Unassembled WGS sequence"/>
</dbReference>
<keyword evidence="3" id="KW-1185">Reference proteome</keyword>
<comment type="caution">
    <text evidence="2">The sequence shown here is derived from an EMBL/GenBank/DDBJ whole genome shotgun (WGS) entry which is preliminary data.</text>
</comment>
<reference evidence="2" key="1">
    <citation type="journal article" date="2014" name="Int. J. Syst. Evol. Microbiol.">
        <title>Complete genome sequence of Corynebacterium casei LMG S-19264T (=DSM 44701T), isolated from a smear-ripened cheese.</title>
        <authorList>
            <consortium name="US DOE Joint Genome Institute (JGI-PGF)"/>
            <person name="Walter F."/>
            <person name="Albersmeier A."/>
            <person name="Kalinowski J."/>
            <person name="Ruckert C."/>
        </authorList>
    </citation>
    <scope>NUCLEOTIDE SEQUENCE</scope>
    <source>
        <strain evidence="2">CGMCC 4.7308</strain>
    </source>
</reference>
<proteinExistence type="predicted"/>
<feature type="region of interest" description="Disordered" evidence="1">
    <location>
        <begin position="76"/>
        <end position="98"/>
    </location>
</feature>
<organism evidence="2 3">
    <name type="scientific">Nakamurella endophytica</name>
    <dbReference type="NCBI Taxonomy" id="1748367"/>
    <lineage>
        <taxon>Bacteria</taxon>
        <taxon>Bacillati</taxon>
        <taxon>Actinomycetota</taxon>
        <taxon>Actinomycetes</taxon>
        <taxon>Nakamurellales</taxon>
        <taxon>Nakamurellaceae</taxon>
        <taxon>Nakamurella</taxon>
    </lineage>
</organism>
<name>A0A917SQM2_9ACTN</name>
<evidence type="ECO:0000256" key="1">
    <source>
        <dbReference type="SAM" id="MobiDB-lite"/>
    </source>
</evidence>